<feature type="domain" description="Peptidoglycan binding-like" evidence="1">
    <location>
        <begin position="2"/>
        <end position="55"/>
    </location>
</feature>
<dbReference type="EMBL" id="POUD01000408">
    <property type="protein sequence ID" value="PZG03833.1"/>
    <property type="molecule type" value="Genomic_DNA"/>
</dbReference>
<dbReference type="SUPFAM" id="SSF47090">
    <property type="entry name" value="PGBD-like"/>
    <property type="match status" value="1"/>
</dbReference>
<dbReference type="InterPro" id="IPR002477">
    <property type="entry name" value="Peptidoglycan-bd-like"/>
</dbReference>
<dbReference type="RefSeq" id="WP_111185217.1">
    <property type="nucleotide sequence ID" value="NZ_POUD01000408.1"/>
</dbReference>
<keyword evidence="3" id="KW-1185">Reference proteome</keyword>
<name>A0A2W2CZF5_9ACTN</name>
<protein>
    <recommendedName>
        <fullName evidence="1">Peptidoglycan binding-like domain-containing protein</fullName>
    </recommendedName>
</protein>
<reference evidence="2 3" key="1">
    <citation type="submission" date="2018-01" db="EMBL/GenBank/DDBJ databases">
        <title>Draft genome sequence of Nonomuraea sp. KC333.</title>
        <authorList>
            <person name="Sahin N."/>
            <person name="Saygin H."/>
            <person name="Ay H."/>
        </authorList>
    </citation>
    <scope>NUCLEOTIDE SEQUENCE [LARGE SCALE GENOMIC DNA]</scope>
    <source>
        <strain evidence="2 3">KC333</strain>
    </source>
</reference>
<evidence type="ECO:0000259" key="1">
    <source>
        <dbReference type="Pfam" id="PF01471"/>
    </source>
</evidence>
<sequence length="65" mass="7507">MQGNDVHTWQYKLKKRGWTIDVDGIYGPKSTAVCKLFQEKVGLKPTGVIDEETWDITWSWKPPAK</sequence>
<dbReference type="InterPro" id="IPR036365">
    <property type="entry name" value="PGBD-like_sf"/>
</dbReference>
<dbReference type="Pfam" id="PF01471">
    <property type="entry name" value="PG_binding_1"/>
    <property type="match status" value="1"/>
</dbReference>
<dbReference type="Proteomes" id="UP000249304">
    <property type="component" value="Unassembled WGS sequence"/>
</dbReference>
<dbReference type="AlphaFoldDB" id="A0A2W2CZF5"/>
<dbReference type="Gene3D" id="1.10.101.10">
    <property type="entry name" value="PGBD-like superfamily/PGBD"/>
    <property type="match status" value="1"/>
</dbReference>
<gene>
    <name evidence="2" type="ORF">C1J01_45400</name>
</gene>
<organism evidence="2 3">
    <name type="scientific">Nonomuraea aridisoli</name>
    <dbReference type="NCBI Taxonomy" id="2070368"/>
    <lineage>
        <taxon>Bacteria</taxon>
        <taxon>Bacillati</taxon>
        <taxon>Actinomycetota</taxon>
        <taxon>Actinomycetes</taxon>
        <taxon>Streptosporangiales</taxon>
        <taxon>Streptosporangiaceae</taxon>
        <taxon>Nonomuraea</taxon>
    </lineage>
</organism>
<comment type="caution">
    <text evidence="2">The sequence shown here is derived from an EMBL/GenBank/DDBJ whole genome shotgun (WGS) entry which is preliminary data.</text>
</comment>
<accession>A0A2W2CZF5</accession>
<evidence type="ECO:0000313" key="2">
    <source>
        <dbReference type="EMBL" id="PZG03833.1"/>
    </source>
</evidence>
<dbReference type="InterPro" id="IPR036366">
    <property type="entry name" value="PGBDSf"/>
</dbReference>
<evidence type="ECO:0000313" key="3">
    <source>
        <dbReference type="Proteomes" id="UP000249304"/>
    </source>
</evidence>
<proteinExistence type="predicted"/>
<dbReference type="OrthoDB" id="514320at2"/>